<evidence type="ECO:0008006" key="4">
    <source>
        <dbReference type="Google" id="ProtNLM"/>
    </source>
</evidence>
<feature type="transmembrane region" description="Helical" evidence="1">
    <location>
        <begin position="48"/>
        <end position="69"/>
    </location>
</feature>
<accession>A0ABV6L1K0</accession>
<gene>
    <name evidence="2" type="ORF">ACFFGT_04960</name>
</gene>
<evidence type="ECO:0000256" key="1">
    <source>
        <dbReference type="SAM" id="Phobius"/>
    </source>
</evidence>
<feature type="transmembrane region" description="Helical" evidence="1">
    <location>
        <begin position="141"/>
        <end position="160"/>
    </location>
</feature>
<keyword evidence="1" id="KW-0472">Membrane</keyword>
<name>A0ABV6L1K0_9SPHI</name>
<evidence type="ECO:0000313" key="2">
    <source>
        <dbReference type="EMBL" id="MFC0513535.1"/>
    </source>
</evidence>
<feature type="transmembrane region" description="Helical" evidence="1">
    <location>
        <begin position="81"/>
        <end position="102"/>
    </location>
</feature>
<keyword evidence="3" id="KW-1185">Reference proteome</keyword>
<feature type="transmembrane region" description="Helical" evidence="1">
    <location>
        <begin position="6"/>
        <end position="27"/>
    </location>
</feature>
<sequence>MAHYVSAAPLWAVIVFIPVFLYSVFFITRTARQAALNAGLAQHQARNIRFGIFGFSVLYLLYASMLALNGVLDVNALPPRALVWAGIPLMVILFAIIGNLPLYKRLLQSIPLEALIRVHIFRVVGVFFLILLSYRVLPARFGLFAGLGDIITALFAYPVARMASRQQRGWKLAVYLWNIFGIMDIIDLLTVAVLTGSGGNLREMAIFPFVWFPVFAPATILFLHAAVFRKLGQQAAGDHNRRP</sequence>
<organism evidence="2 3">
    <name type="scientific">Mucilaginibacter angelicae</name>
    <dbReference type="NCBI Taxonomy" id="869718"/>
    <lineage>
        <taxon>Bacteria</taxon>
        <taxon>Pseudomonadati</taxon>
        <taxon>Bacteroidota</taxon>
        <taxon>Sphingobacteriia</taxon>
        <taxon>Sphingobacteriales</taxon>
        <taxon>Sphingobacteriaceae</taxon>
        <taxon>Mucilaginibacter</taxon>
    </lineage>
</organism>
<comment type="caution">
    <text evidence="2">The sequence shown here is derived from an EMBL/GenBank/DDBJ whole genome shotgun (WGS) entry which is preliminary data.</text>
</comment>
<keyword evidence="1" id="KW-0812">Transmembrane</keyword>
<evidence type="ECO:0000313" key="3">
    <source>
        <dbReference type="Proteomes" id="UP001589828"/>
    </source>
</evidence>
<feature type="transmembrane region" description="Helical" evidence="1">
    <location>
        <begin position="114"/>
        <end position="135"/>
    </location>
</feature>
<feature type="transmembrane region" description="Helical" evidence="1">
    <location>
        <begin position="206"/>
        <end position="228"/>
    </location>
</feature>
<keyword evidence="1" id="KW-1133">Transmembrane helix</keyword>
<dbReference type="Proteomes" id="UP001589828">
    <property type="component" value="Unassembled WGS sequence"/>
</dbReference>
<reference evidence="2 3" key="1">
    <citation type="submission" date="2024-09" db="EMBL/GenBank/DDBJ databases">
        <authorList>
            <person name="Sun Q."/>
            <person name="Mori K."/>
        </authorList>
    </citation>
    <scope>NUCLEOTIDE SEQUENCE [LARGE SCALE GENOMIC DNA]</scope>
    <source>
        <strain evidence="2 3">NCAIM B.02415</strain>
    </source>
</reference>
<protein>
    <recommendedName>
        <fullName evidence="4">MFS transporter</fullName>
    </recommendedName>
</protein>
<proteinExistence type="predicted"/>
<dbReference type="EMBL" id="JBHLTS010000015">
    <property type="protein sequence ID" value="MFC0513535.1"/>
    <property type="molecule type" value="Genomic_DNA"/>
</dbReference>
<feature type="transmembrane region" description="Helical" evidence="1">
    <location>
        <begin position="172"/>
        <end position="194"/>
    </location>
</feature>
<dbReference type="RefSeq" id="WP_377021399.1">
    <property type="nucleotide sequence ID" value="NZ_JBHLTS010000015.1"/>
</dbReference>